<gene>
    <name evidence="2" type="ORF">NYF23_08170</name>
</gene>
<keyword evidence="3" id="KW-1185">Reference proteome</keyword>
<organism evidence="2 3">
    <name type="scientific">SAR92 clade bacterium H455</name>
    <dbReference type="NCBI Taxonomy" id="2974818"/>
    <lineage>
        <taxon>Bacteria</taxon>
        <taxon>Pseudomonadati</taxon>
        <taxon>Pseudomonadota</taxon>
        <taxon>Gammaproteobacteria</taxon>
        <taxon>Cellvibrionales</taxon>
        <taxon>Porticoccaceae</taxon>
        <taxon>SAR92 clade</taxon>
    </lineage>
</organism>
<dbReference type="Proteomes" id="UP001059934">
    <property type="component" value="Chromosome"/>
</dbReference>
<dbReference type="Pfam" id="PF07238">
    <property type="entry name" value="PilZ"/>
    <property type="match status" value="1"/>
</dbReference>
<dbReference type="EMBL" id="CP103416">
    <property type="protein sequence ID" value="UVW34012.1"/>
    <property type="molecule type" value="Genomic_DNA"/>
</dbReference>
<sequence length="114" mass="12539">MFKGGKGGILSVEINSEDVLYEHYMAFVQGGGVFVPTTKSYELGDDIFFLLSIYLRPEPIPMTGKVVWVTHKGSASFKQEGVGVQLSPDHEELKVDIEQALTGTVHSHKPTLTM</sequence>
<evidence type="ECO:0000259" key="1">
    <source>
        <dbReference type="Pfam" id="PF07238"/>
    </source>
</evidence>
<dbReference type="Gene3D" id="2.40.10.220">
    <property type="entry name" value="predicted glycosyltransferase like domains"/>
    <property type="match status" value="1"/>
</dbReference>
<proteinExistence type="predicted"/>
<protein>
    <submittedName>
        <fullName evidence="2">PilZ domain-containing protein</fullName>
    </submittedName>
</protein>
<evidence type="ECO:0000313" key="2">
    <source>
        <dbReference type="EMBL" id="UVW34012.1"/>
    </source>
</evidence>
<evidence type="ECO:0000313" key="3">
    <source>
        <dbReference type="Proteomes" id="UP001059934"/>
    </source>
</evidence>
<name>A0ABY5TJI1_9GAMM</name>
<dbReference type="InterPro" id="IPR009875">
    <property type="entry name" value="PilZ_domain"/>
</dbReference>
<feature type="domain" description="PilZ" evidence="1">
    <location>
        <begin position="10"/>
        <end position="100"/>
    </location>
</feature>
<reference evidence="2" key="1">
    <citation type="submission" date="2022-08" db="EMBL/GenBank/DDBJ databases">
        <title>Catabolic pathway analysis in culturable SAR92 clade bacteria reveals their overlooked roles in DMSP degradation in coastal seas.</title>
        <authorList>
            <person name="He X."/>
            <person name="Zhang X."/>
            <person name="Zhang Y."/>
        </authorList>
    </citation>
    <scope>NUCLEOTIDE SEQUENCE</scope>
    <source>
        <strain evidence="2">H455</strain>
    </source>
</reference>
<accession>A0ABY5TJI1</accession>